<reference evidence="16" key="1">
    <citation type="journal article" date="2020" name="Front. Microbiol.">
        <title>Metagenomic Analysis of Plant Viruses Associated With Papaya Ringspot Disease in Carica papaya L. in Kenya.</title>
        <authorList>
            <person name="Mumo N.N."/>
            <person name="Mamati G.E."/>
            <person name="Ateka E.M."/>
            <person name="Rimberia F.K."/>
            <person name="Asudi G.O."/>
            <person name="Boykin L.M."/>
            <person name="Machuka E.M."/>
            <person name="Njuguna J.N."/>
            <person name="Pelle R."/>
            <person name="Stomeo F."/>
        </authorList>
    </citation>
    <scope>NUCLEOTIDE SEQUENCE</scope>
    <source>
        <strain evidence="16">KE-Mak-01</strain>
    </source>
</reference>
<dbReference type="GO" id="GO:0016556">
    <property type="term" value="P:mRNA modification"/>
    <property type="evidence" value="ECO:0007669"/>
    <property type="project" value="InterPro"/>
</dbReference>
<evidence type="ECO:0000256" key="11">
    <source>
        <dbReference type="SAM" id="MobiDB-lite"/>
    </source>
</evidence>
<dbReference type="InterPro" id="IPR037151">
    <property type="entry name" value="AlkB-like_sf"/>
</dbReference>
<dbReference type="Pfam" id="PF00978">
    <property type="entry name" value="RdRP_2"/>
    <property type="match status" value="1"/>
</dbReference>
<dbReference type="Gene3D" id="2.60.120.590">
    <property type="entry name" value="Alpha-ketoglutarate-dependent dioxygenase AlkB-like"/>
    <property type="match status" value="1"/>
</dbReference>
<dbReference type="PROSITE" id="PS51471">
    <property type="entry name" value="FE2OG_OXY"/>
    <property type="match status" value="1"/>
</dbReference>
<keyword evidence="5" id="KW-0547">Nucleotide-binding</keyword>
<dbReference type="GO" id="GO:0005524">
    <property type="term" value="F:ATP binding"/>
    <property type="evidence" value="ECO:0007669"/>
    <property type="project" value="UniProtKB-KW"/>
</dbReference>
<evidence type="ECO:0000259" key="14">
    <source>
        <dbReference type="PROSITE" id="PS51492"/>
    </source>
</evidence>
<dbReference type="Pfam" id="PF01443">
    <property type="entry name" value="Viral_helicase1"/>
    <property type="match status" value="1"/>
</dbReference>
<dbReference type="InterPro" id="IPR008041">
    <property type="entry name" value="Peptidase_C23"/>
</dbReference>
<evidence type="ECO:0000259" key="13">
    <source>
        <dbReference type="PROSITE" id="PS51471"/>
    </source>
</evidence>
<evidence type="ECO:0000256" key="9">
    <source>
        <dbReference type="ARBA" id="ARBA00022953"/>
    </source>
</evidence>
<sequence>MALTYKTPMEDIVSCFEPAVQATIALPASNGYKALEELNFSIANFHLNPIAKQKLSSAGIYLSPFSAVVHSHPVCKTLENHLLYSVLPSYINNKFFFVGIKSNKISLLKKRNPNLSLINSLNRYVTSVDKARYTNDFVVRSSSAHESLQRHKSCLNGATLKDLVPNAITQSSKYLFLHDELHYWKKKDLITFLEVLNPEVMLATVVIPPEILIGACKSLNPWCYEFDIIGNKLLFYPDGERTEGYEQPLSCTYLLKTSKIVLPNGQIYKLDIICSKFAHHLVCITKGDNITPSYRHFGRFEAVALNQLKDLTNSKVAYLPVCFEVVSKLFRYLESLKKPDLQSAMAKLSQIVAEPSADEIKFAQEFSKLVIQSQSFQSLITPDRLKSCLASFYRCTLPKWILDSIGLVKDASLDNFISNLKPLTFSVKLQTIQLNDVDDFFESNGLYPETGFDLPKELNDRFCIPTNCPLPLTNSSTYSSLEPELIVPKSLLSFPSSQLILGFSKLYRSKYISVCCRSISLNAIKNFILDCCSRNTNFFGPLALELNSEPLEALTKSVFKTIKAIQVKFVKPYFFEIGIQWFFEFSKSNIQYLQNFSDNSGVSTNLKMSWANIVKDITALRPRRGWNKISPKISEINQNVEEVQEAPKPICECQVSPTLIRAEIQNFLDLFNFVPEKPIFAFLKDEGALFPNGALKMSWGPKLDEVLLELNLLEQFDVCLLQQCNNREETLIDTGLNFYSGERLIINISGHSSVEFSCSTQEHSISIGPNFGYVLNLKSSKSPMPTFHSSVFPRVSLVFFKTSSINKSDKDLNKIETVHGDYSSSGNESDLPDPSESKAEPFPDVFNEPTLSTVPNEFNFTDQLNKRSACFYSKLGDNYEYSGGKHTSAGWPDFLDSYIEICGFKSEWFDHCLVQKYEKTGKINFHSDNEKCYPINNPILTINLKGKATFGIMNKSTQALTFKELSDNDYFIMPFGFQRSHKHSIKSKESGRVSLTFRSTKPIPELLFNNCFQTLIAKQTNTGTLGKNTDSVILSSCELGPEHRFIRSGVYNDFKDYLVNFFELSLESLNDLLASSSGCEIQINDPSLKDFISILSRDKILTIAKFVHAFPYDLAIVCPTIEKSLFVSGGLPAKELFFIEFLGEDSCVANIQPANLCSIQAIASNLGRKVSELLTVINKSGSLTISSRLNSGLGLLFCHLEELFKLFSINARVQVQDEIIHFNPTGQTVGTYKLEDSHIIYLSQKKTPAFEINKQIDVSKQFTTEMISKIKACSNQINFTASISRAECLADSLHSGQTGVLLSELFNSVPNFRDLFKNRTKHFKVQVNCILGTFGSGKSTFFRNICSKAFGLKFDIVTPRRMLLQEFYDLLNIGRDANERKRRGQENWAINTFEKFIRRVPFLTSGQVVFIDEIQLYPPGYLDLVFSLAADNITWVLLGDPCQSDYFSEKDQHVLSLLPSNVESLLGNQSYDYNILSRRFQNQNFSQRLPCQMDFGGKSFSEPYLILEGLDHLQNLSAEFCEAILVSSFEEKKIVETYCKNVKKILTFGESTGLTFQNGSIVITLIADKASEKRWVTALSRFRKNICLINCTGYSLNNLLLSYQERALGHFLRGTATPDQLRKMLPGNPTFSSNFLKEEKTNDSIPHSNLNLMDITIGKDEGVREDKLVGDPWLKSMIDLFQIEDIQEVEIQEIEEVLPNFKIHIPREELEGTRARWVHRILAKEFREVRFGSLVSNQFTDDHSKQRGAIQLTNAAERFETIYPRHRANDTVTFLMAVKKRLRFSKPHIETAKLNQAKPYGRFLLNTFLKKVPLKRHHDQQMFFKARQDFFDKKTSKSAATIENHSIRSCRDWLIDMTQIFSKSQLCTKFDNRFRVAKAAQSIVCFQHSVLCRFAPYMRYIEMKLRESLPEKFYIHSGKGLDELNKWVIKNKFDGVCTESDYEAFDASQDHYIVAFELEVMKYLGLPIDLIKDYEFIKTHLGSKLGAFAIMRFTGEASTFLFNTMANMLFTFLRYNLKGNESICFAGDDMCSSKKLNIKKDNENFLSKIKLKAKVQHTSNPTFCGWHLSPDGIYKKPQLVFERMCVAKELNNLHNCIDNYAIEISYAYRKGEAITQRMNEEELGAYYGCVRTIIKHKHLLKSDIRHLFQDVNLP</sequence>
<dbReference type="InterPro" id="IPR043502">
    <property type="entry name" value="DNA/RNA_pol_sf"/>
</dbReference>
<evidence type="ECO:0000256" key="5">
    <source>
        <dbReference type="ARBA" id="ARBA00022741"/>
    </source>
</evidence>
<feature type="domain" description="RdRp catalytic" evidence="12">
    <location>
        <begin position="1935"/>
        <end position="2042"/>
    </location>
</feature>
<dbReference type="InterPro" id="IPR027450">
    <property type="entry name" value="AlkB-like"/>
</dbReference>
<name>A0A6G7S6R1_9VIRU</name>
<keyword evidence="3" id="KW-0808">Transferase</keyword>
<evidence type="ECO:0000256" key="7">
    <source>
        <dbReference type="ARBA" id="ARBA00022806"/>
    </source>
</evidence>
<evidence type="ECO:0000256" key="3">
    <source>
        <dbReference type="ARBA" id="ARBA00022679"/>
    </source>
</evidence>
<dbReference type="GO" id="GO:0003968">
    <property type="term" value="F:RNA-directed RNA polymerase activity"/>
    <property type="evidence" value="ECO:0007669"/>
    <property type="project" value="UniProtKB-KW"/>
</dbReference>
<feature type="domain" description="Fe2OG dioxygenase" evidence="13">
    <location>
        <begin position="908"/>
        <end position="1001"/>
    </location>
</feature>
<dbReference type="GO" id="GO:0008174">
    <property type="term" value="F:mRNA methyltransferase activity"/>
    <property type="evidence" value="ECO:0007669"/>
    <property type="project" value="UniProtKB-UniRule"/>
</dbReference>
<dbReference type="GO" id="GO:0039694">
    <property type="term" value="P:viral RNA genome replication"/>
    <property type="evidence" value="ECO:0007669"/>
    <property type="project" value="InterPro"/>
</dbReference>
<dbReference type="InterPro" id="IPR005123">
    <property type="entry name" value="Oxoglu/Fe-dep_dioxygenase_dom"/>
</dbReference>
<feature type="region of interest" description="Disordered" evidence="11">
    <location>
        <begin position="818"/>
        <end position="841"/>
    </location>
</feature>
<dbReference type="InterPro" id="IPR027417">
    <property type="entry name" value="P-loop_NTPase"/>
</dbReference>
<keyword evidence="2 16" id="KW-0696">RNA-directed RNA polymerase</keyword>
<evidence type="ECO:0000256" key="4">
    <source>
        <dbReference type="ARBA" id="ARBA00022695"/>
    </source>
</evidence>
<dbReference type="PROSITE" id="PS51492">
    <property type="entry name" value="PEPTIDASE_C23"/>
    <property type="match status" value="1"/>
</dbReference>
<dbReference type="Pfam" id="PF01660">
    <property type="entry name" value="Vmethyltransf"/>
    <property type="match status" value="1"/>
</dbReference>
<keyword evidence="9" id="KW-0693">Viral RNA replication</keyword>
<dbReference type="GO" id="GO:0006396">
    <property type="term" value="P:RNA processing"/>
    <property type="evidence" value="ECO:0007669"/>
    <property type="project" value="InterPro"/>
</dbReference>
<dbReference type="InterPro" id="IPR001788">
    <property type="entry name" value="RNA-dep_RNA_pol_alsuvir"/>
</dbReference>
<keyword evidence="8" id="KW-0067">ATP-binding</keyword>
<dbReference type="GO" id="GO:0016817">
    <property type="term" value="F:hydrolase activity, acting on acid anhydrides"/>
    <property type="evidence" value="ECO:0007669"/>
    <property type="project" value="InterPro"/>
</dbReference>
<evidence type="ECO:0000259" key="12">
    <source>
        <dbReference type="PROSITE" id="PS50507"/>
    </source>
</evidence>
<keyword evidence="4" id="KW-0548">Nucleotidyltransferase</keyword>
<dbReference type="GO" id="GO:0006351">
    <property type="term" value="P:DNA-templated transcription"/>
    <property type="evidence" value="ECO:0007669"/>
    <property type="project" value="InterPro"/>
</dbReference>
<keyword evidence="6" id="KW-0378">Hydrolase</keyword>
<dbReference type="Pfam" id="PF05379">
    <property type="entry name" value="Peptidase_C23"/>
    <property type="match status" value="1"/>
</dbReference>
<evidence type="ECO:0000256" key="2">
    <source>
        <dbReference type="ARBA" id="ARBA00022484"/>
    </source>
</evidence>
<evidence type="ECO:0000256" key="8">
    <source>
        <dbReference type="ARBA" id="ARBA00022840"/>
    </source>
</evidence>
<dbReference type="Pfam" id="PF13532">
    <property type="entry name" value="2OG-FeII_Oxy_2"/>
    <property type="match status" value="1"/>
</dbReference>
<organism evidence="16">
    <name type="scientific">Papaya mild mottle associated virus</name>
    <dbReference type="NCBI Taxonomy" id="2716617"/>
    <lineage>
        <taxon>Viruses</taxon>
        <taxon>Riboviria</taxon>
        <taxon>Orthornavirae</taxon>
        <taxon>Kitrinoviricota</taxon>
        <taxon>Alsuviricetes</taxon>
        <taxon>Tymovirales</taxon>
        <taxon>Betaflexiviridae</taxon>
        <taxon>Quinvirinae</taxon>
        <taxon>Carlavirus</taxon>
        <taxon>Carlavirus mitipapayae</taxon>
        <taxon>Carlavirus PaMMaV</taxon>
    </lineage>
</organism>
<proteinExistence type="inferred from homology"/>
<dbReference type="PROSITE" id="PS50507">
    <property type="entry name" value="RDRP_SSRNA_POS"/>
    <property type="match status" value="1"/>
</dbReference>
<evidence type="ECO:0000256" key="6">
    <source>
        <dbReference type="ARBA" id="ARBA00022801"/>
    </source>
</evidence>
<evidence type="ECO:0000256" key="10">
    <source>
        <dbReference type="ARBA" id="ARBA00047984"/>
    </source>
</evidence>
<dbReference type="InterPro" id="IPR007094">
    <property type="entry name" value="RNA-dir_pol_PSvirus"/>
</dbReference>
<evidence type="ECO:0000256" key="1">
    <source>
        <dbReference type="ARBA" id="ARBA00008513"/>
    </source>
</evidence>
<dbReference type="GO" id="GO:0003724">
    <property type="term" value="F:RNA helicase activity"/>
    <property type="evidence" value="ECO:0007669"/>
    <property type="project" value="UniProtKB-EC"/>
</dbReference>
<feature type="domain" description="Peptidase C23" evidence="14">
    <location>
        <begin position="1153"/>
        <end position="1243"/>
    </location>
</feature>
<feature type="domain" description="Alphavirus-like MT" evidence="15">
    <location>
        <begin position="63"/>
        <end position="254"/>
    </location>
</feature>
<dbReference type="InterPro" id="IPR002588">
    <property type="entry name" value="Alphavirus-like_MT_dom"/>
</dbReference>
<comment type="catalytic activity">
    <reaction evidence="10">
        <text>ATP + H2O = ADP + phosphate + H(+)</text>
        <dbReference type="Rhea" id="RHEA:13065"/>
        <dbReference type="ChEBI" id="CHEBI:15377"/>
        <dbReference type="ChEBI" id="CHEBI:15378"/>
        <dbReference type="ChEBI" id="CHEBI:30616"/>
        <dbReference type="ChEBI" id="CHEBI:43474"/>
        <dbReference type="ChEBI" id="CHEBI:456216"/>
        <dbReference type="EC" id="3.6.4.13"/>
    </reaction>
</comment>
<dbReference type="PROSITE" id="PS51743">
    <property type="entry name" value="ALPHAVIRUS_MT"/>
    <property type="match status" value="1"/>
</dbReference>
<evidence type="ECO:0000313" key="16">
    <source>
        <dbReference type="EMBL" id="QIJ97066.1"/>
    </source>
</evidence>
<comment type="similarity">
    <text evidence="1">Belongs to the potexviruses/carlaviruses RNA replication protein family.</text>
</comment>
<dbReference type="InterPro" id="IPR027351">
    <property type="entry name" value="(+)RNA_virus_helicase_core_dom"/>
</dbReference>
<protein>
    <submittedName>
        <fullName evidence="16">RNA-dependent RNA polymerase</fullName>
    </submittedName>
</protein>
<dbReference type="SUPFAM" id="SSF56672">
    <property type="entry name" value="DNA/RNA polymerases"/>
    <property type="match status" value="1"/>
</dbReference>
<dbReference type="SUPFAM" id="SSF52540">
    <property type="entry name" value="P-loop containing nucleoside triphosphate hydrolases"/>
    <property type="match status" value="1"/>
</dbReference>
<dbReference type="EMBL" id="MK984597">
    <property type="protein sequence ID" value="QIJ97066.1"/>
    <property type="molecule type" value="Genomic_RNA"/>
</dbReference>
<dbReference type="SUPFAM" id="SSF51197">
    <property type="entry name" value="Clavaminate synthase-like"/>
    <property type="match status" value="1"/>
</dbReference>
<dbReference type="GO" id="GO:0003723">
    <property type="term" value="F:RNA binding"/>
    <property type="evidence" value="ECO:0007669"/>
    <property type="project" value="InterPro"/>
</dbReference>
<accession>A0A6G7S6R1</accession>
<evidence type="ECO:0000259" key="15">
    <source>
        <dbReference type="PROSITE" id="PS51743"/>
    </source>
</evidence>
<dbReference type="CDD" id="cd23245">
    <property type="entry name" value="Betaflexiviridae_RdRp"/>
    <property type="match status" value="1"/>
</dbReference>
<keyword evidence="7" id="KW-0347">Helicase</keyword>